<dbReference type="Pfam" id="PF00293">
    <property type="entry name" value="NUDIX"/>
    <property type="match status" value="1"/>
</dbReference>
<evidence type="ECO:0000256" key="1">
    <source>
        <dbReference type="ARBA" id="ARBA00022801"/>
    </source>
</evidence>
<dbReference type="InterPro" id="IPR000086">
    <property type="entry name" value="NUDIX_hydrolase_dom"/>
</dbReference>
<protein>
    <submittedName>
        <fullName evidence="4">Nucleoside triphosphatase YtkD</fullName>
    </submittedName>
</protein>
<keyword evidence="5" id="KW-1185">Reference proteome</keyword>
<dbReference type="InterPro" id="IPR015797">
    <property type="entry name" value="NUDIX_hydrolase-like_dom_sf"/>
</dbReference>
<proteinExistence type="inferred from homology"/>
<evidence type="ECO:0000313" key="5">
    <source>
        <dbReference type="Proteomes" id="UP000251002"/>
    </source>
</evidence>
<gene>
    <name evidence="4" type="primary">ytkD</name>
    <name evidence="4" type="ORF">DP120_15655</name>
</gene>
<dbReference type="SUPFAM" id="SSF55811">
    <property type="entry name" value="Nudix"/>
    <property type="match status" value="1"/>
</dbReference>
<dbReference type="PRINTS" id="PR00502">
    <property type="entry name" value="NUDIXFAMILY"/>
</dbReference>
<dbReference type="NCBIfam" id="TIGR02705">
    <property type="entry name" value="nudix_YtkD"/>
    <property type="match status" value="1"/>
</dbReference>
<name>A0A365KLL7_9BACL</name>
<keyword evidence="1 2" id="KW-0378">Hydrolase</keyword>
<accession>A0A365KLL7</accession>
<evidence type="ECO:0000259" key="3">
    <source>
        <dbReference type="PROSITE" id="PS51462"/>
    </source>
</evidence>
<feature type="domain" description="Nudix hydrolase" evidence="3">
    <location>
        <begin position="20"/>
        <end position="138"/>
    </location>
</feature>
<evidence type="ECO:0000256" key="2">
    <source>
        <dbReference type="RuleBase" id="RU003476"/>
    </source>
</evidence>
<dbReference type="InterPro" id="IPR014078">
    <property type="entry name" value="Nudix_YtkD"/>
</dbReference>
<dbReference type="RefSeq" id="WP_112224585.1">
    <property type="nucleotide sequence ID" value="NZ_CP047673.1"/>
</dbReference>
<comment type="caution">
    <text evidence="4">The sequence shown here is derived from an EMBL/GenBank/DDBJ whole genome shotgun (WGS) entry which is preliminary data.</text>
</comment>
<dbReference type="CDD" id="cd04665">
    <property type="entry name" value="NUDIX_RppH"/>
    <property type="match status" value="1"/>
</dbReference>
<reference evidence="4 5" key="1">
    <citation type="submission" date="2018-06" db="EMBL/GenBank/DDBJ databases">
        <title>The draft genome sequences of strains SCU63 and S1.</title>
        <authorList>
            <person name="Gan L."/>
        </authorList>
    </citation>
    <scope>NUCLEOTIDE SEQUENCE [LARGE SCALE GENOMIC DNA]</scope>
    <source>
        <strain evidence="4 5">SCU63</strain>
    </source>
</reference>
<sequence length="152" mass="17302">MEYTDLNGCECRLSFERDAFQVESRHVLVIAKFNGKWLLTEHRERGLEFPGGKAEAGESLAEAAKREVYEETGGVIESLDWFAEYLVHSEPPFSKTVFTGTISAIDEIDLLETKGAVLVESLDEDRAFSFLMKDEGMKEIMERVKQDGKWED</sequence>
<dbReference type="PROSITE" id="PS00893">
    <property type="entry name" value="NUDIX_BOX"/>
    <property type="match status" value="1"/>
</dbReference>
<dbReference type="GO" id="GO:0016787">
    <property type="term" value="F:hydrolase activity"/>
    <property type="evidence" value="ECO:0007669"/>
    <property type="project" value="UniProtKB-KW"/>
</dbReference>
<dbReference type="InterPro" id="IPR020084">
    <property type="entry name" value="NUDIX_hydrolase_CS"/>
</dbReference>
<evidence type="ECO:0000313" key="4">
    <source>
        <dbReference type="EMBL" id="RAZ74019.1"/>
    </source>
</evidence>
<dbReference type="Proteomes" id="UP000251002">
    <property type="component" value="Unassembled WGS sequence"/>
</dbReference>
<dbReference type="Gene3D" id="3.90.79.10">
    <property type="entry name" value="Nucleoside Triphosphate Pyrophosphohydrolase"/>
    <property type="match status" value="1"/>
</dbReference>
<dbReference type="EMBL" id="QLZR01000008">
    <property type="protein sequence ID" value="RAZ74019.1"/>
    <property type="molecule type" value="Genomic_DNA"/>
</dbReference>
<dbReference type="InterPro" id="IPR020476">
    <property type="entry name" value="Nudix_hydrolase"/>
</dbReference>
<dbReference type="PROSITE" id="PS51462">
    <property type="entry name" value="NUDIX"/>
    <property type="match status" value="1"/>
</dbReference>
<dbReference type="AlphaFoldDB" id="A0A365KLL7"/>
<organism evidence="4 5">
    <name type="scientific">Planococcus halotolerans</name>
    <dbReference type="NCBI Taxonomy" id="2233542"/>
    <lineage>
        <taxon>Bacteria</taxon>
        <taxon>Bacillati</taxon>
        <taxon>Bacillota</taxon>
        <taxon>Bacilli</taxon>
        <taxon>Bacillales</taxon>
        <taxon>Caryophanaceae</taxon>
        <taxon>Planococcus</taxon>
    </lineage>
</organism>
<comment type="similarity">
    <text evidence="2">Belongs to the Nudix hydrolase family.</text>
</comment>